<name>A0A1C3N7T5_9ACTN</name>
<evidence type="ECO:0000313" key="3">
    <source>
        <dbReference type="Proteomes" id="UP000199393"/>
    </source>
</evidence>
<dbReference type="EMBL" id="LT598496">
    <property type="protein sequence ID" value="SBV28621.1"/>
    <property type="molecule type" value="Genomic_DNA"/>
</dbReference>
<dbReference type="STRING" id="307121.GA0070620_4168"/>
<organism evidence="2 3">
    <name type="scientific">Micromonospora krabiensis</name>
    <dbReference type="NCBI Taxonomy" id="307121"/>
    <lineage>
        <taxon>Bacteria</taxon>
        <taxon>Bacillati</taxon>
        <taxon>Actinomycetota</taxon>
        <taxon>Actinomycetes</taxon>
        <taxon>Micromonosporales</taxon>
        <taxon>Micromonosporaceae</taxon>
        <taxon>Micromonospora</taxon>
    </lineage>
</organism>
<dbReference type="RefSeq" id="WP_091593347.1">
    <property type="nucleotide sequence ID" value="NZ_JBHRWG010000004.1"/>
</dbReference>
<dbReference type="Proteomes" id="UP000199393">
    <property type="component" value="Chromosome I"/>
</dbReference>
<evidence type="ECO:0000313" key="2">
    <source>
        <dbReference type="EMBL" id="SBV28621.1"/>
    </source>
</evidence>
<keyword evidence="1" id="KW-1133">Transmembrane helix</keyword>
<sequence>MTTDDGEPEEPTGRPSLRVVARDRRVWAILGIVAAVLVCCCSVAVGLTISWAGGLLGAG</sequence>
<reference evidence="3" key="1">
    <citation type="submission" date="2016-06" db="EMBL/GenBank/DDBJ databases">
        <authorList>
            <person name="Varghese N."/>
        </authorList>
    </citation>
    <scope>NUCLEOTIDE SEQUENCE [LARGE SCALE GENOMIC DNA]</scope>
    <source>
        <strain evidence="3">DSM 45344</strain>
    </source>
</reference>
<protein>
    <submittedName>
        <fullName evidence="2">Uncharacterized protein</fullName>
    </submittedName>
</protein>
<feature type="transmembrane region" description="Helical" evidence="1">
    <location>
        <begin position="26"/>
        <end position="52"/>
    </location>
</feature>
<evidence type="ECO:0000256" key="1">
    <source>
        <dbReference type="SAM" id="Phobius"/>
    </source>
</evidence>
<keyword evidence="1" id="KW-0472">Membrane</keyword>
<keyword evidence="1" id="KW-0812">Transmembrane</keyword>
<accession>A0A1C3N7T5</accession>
<gene>
    <name evidence="2" type="ORF">GA0070620_4168</name>
</gene>
<dbReference type="AlphaFoldDB" id="A0A1C3N7T5"/>
<proteinExistence type="predicted"/>
<keyword evidence="3" id="KW-1185">Reference proteome</keyword>
<dbReference type="OrthoDB" id="3402592at2"/>